<dbReference type="GO" id="GO:0098542">
    <property type="term" value="P:defense response to other organism"/>
    <property type="evidence" value="ECO:0007669"/>
    <property type="project" value="InterPro"/>
</dbReference>
<sequence>MRSELLPRFFITAASEVPALFCKVTYKNHRCAQ</sequence>
<protein>
    <recommendedName>
        <fullName evidence="1">Frog antimicrobial peptide brevinin-1 type domain-containing protein</fullName>
    </recommendedName>
</protein>
<reference evidence="2 3" key="1">
    <citation type="submission" date="2019-08" db="EMBL/GenBank/DDBJ databases">
        <title>Professor.</title>
        <authorList>
            <person name="Park J.S."/>
        </authorList>
    </citation>
    <scope>NUCLEOTIDE SEQUENCE [LARGE SCALE GENOMIC DNA]</scope>
    <source>
        <strain evidence="2 3">176CP5-101</strain>
    </source>
</reference>
<feature type="domain" description="Frog antimicrobial peptide brevinin-1 type" evidence="1">
    <location>
        <begin position="13"/>
        <end position="27"/>
    </location>
</feature>
<evidence type="ECO:0000313" key="2">
    <source>
        <dbReference type="EMBL" id="TXN37356.1"/>
    </source>
</evidence>
<name>A0A5C8V7N0_9FLAO</name>
<gene>
    <name evidence="2" type="ORF">FVB32_03460</name>
</gene>
<organism evidence="2 3">
    <name type="scientific">Flagellimonas hymeniacidonis</name>
    <dbReference type="NCBI Taxonomy" id="2603628"/>
    <lineage>
        <taxon>Bacteria</taxon>
        <taxon>Pseudomonadati</taxon>
        <taxon>Bacteroidota</taxon>
        <taxon>Flavobacteriia</taxon>
        <taxon>Flavobacteriales</taxon>
        <taxon>Flavobacteriaceae</taxon>
        <taxon>Flagellimonas</taxon>
    </lineage>
</organism>
<dbReference type="Proteomes" id="UP000321456">
    <property type="component" value="Unassembled WGS sequence"/>
</dbReference>
<evidence type="ECO:0000313" key="3">
    <source>
        <dbReference type="Proteomes" id="UP000321456"/>
    </source>
</evidence>
<dbReference type="AlphaFoldDB" id="A0A5C8V7N0"/>
<comment type="caution">
    <text evidence="2">The sequence shown here is derived from an EMBL/GenBank/DDBJ whole genome shotgun (WGS) entry which is preliminary data.</text>
</comment>
<keyword evidence="3" id="KW-1185">Reference proteome</keyword>
<dbReference type="Pfam" id="PF08018">
    <property type="entry name" value="Antimicrobial_1"/>
    <property type="match status" value="1"/>
</dbReference>
<accession>A0A5C8V7N0</accession>
<proteinExistence type="predicted"/>
<evidence type="ECO:0000259" key="1">
    <source>
        <dbReference type="Pfam" id="PF08018"/>
    </source>
</evidence>
<dbReference type="InterPro" id="IPR012520">
    <property type="entry name" value="Antimicrobial_frog_1"/>
</dbReference>
<dbReference type="EMBL" id="VRUR01000001">
    <property type="protein sequence ID" value="TXN37356.1"/>
    <property type="molecule type" value="Genomic_DNA"/>
</dbReference>